<dbReference type="Proteomes" id="UP000886998">
    <property type="component" value="Unassembled WGS sequence"/>
</dbReference>
<organism evidence="1 2">
    <name type="scientific">Trichonephila inaurata madagascariensis</name>
    <dbReference type="NCBI Taxonomy" id="2747483"/>
    <lineage>
        <taxon>Eukaryota</taxon>
        <taxon>Metazoa</taxon>
        <taxon>Ecdysozoa</taxon>
        <taxon>Arthropoda</taxon>
        <taxon>Chelicerata</taxon>
        <taxon>Arachnida</taxon>
        <taxon>Araneae</taxon>
        <taxon>Araneomorphae</taxon>
        <taxon>Entelegynae</taxon>
        <taxon>Araneoidea</taxon>
        <taxon>Nephilidae</taxon>
        <taxon>Trichonephila</taxon>
        <taxon>Trichonephila inaurata</taxon>
    </lineage>
</organism>
<evidence type="ECO:0000313" key="1">
    <source>
        <dbReference type="EMBL" id="GFY49582.1"/>
    </source>
</evidence>
<dbReference type="OrthoDB" id="6415470at2759"/>
<evidence type="ECO:0008006" key="3">
    <source>
        <dbReference type="Google" id="ProtNLM"/>
    </source>
</evidence>
<dbReference type="Pfam" id="PF06413">
    <property type="entry name" value="Neugrin"/>
    <property type="match status" value="1"/>
</dbReference>
<dbReference type="AlphaFoldDB" id="A0A8X6X9H9"/>
<name>A0A8X6X9H9_9ARAC</name>
<comment type="caution">
    <text evidence="1">The sequence shown here is derived from an EMBL/GenBank/DDBJ whole genome shotgun (WGS) entry which is preliminary data.</text>
</comment>
<accession>A0A8X6X9H9</accession>
<protein>
    <recommendedName>
        <fullName evidence="3">Neugrin</fullName>
    </recommendedName>
</protein>
<dbReference type="EMBL" id="BMAV01007101">
    <property type="protein sequence ID" value="GFY49582.1"/>
    <property type="molecule type" value="Genomic_DNA"/>
</dbReference>
<dbReference type="GO" id="GO:0005634">
    <property type="term" value="C:nucleus"/>
    <property type="evidence" value="ECO:0007669"/>
    <property type="project" value="TreeGrafter"/>
</dbReference>
<gene>
    <name evidence="1" type="primary">NCL1_15697</name>
    <name evidence="1" type="ORF">TNIN_274091</name>
</gene>
<evidence type="ECO:0000313" key="2">
    <source>
        <dbReference type="Proteomes" id="UP000886998"/>
    </source>
</evidence>
<dbReference type="InterPro" id="IPR010487">
    <property type="entry name" value="NGRN/Rrg9"/>
</dbReference>
<dbReference type="PANTHER" id="PTHR13475:SF3">
    <property type="entry name" value="NEUGRIN"/>
    <property type="match status" value="1"/>
</dbReference>
<keyword evidence="2" id="KW-1185">Reference proteome</keyword>
<dbReference type="PANTHER" id="PTHR13475">
    <property type="entry name" value="NEUGRIN"/>
    <property type="match status" value="1"/>
</dbReference>
<sequence>MIFRFININSASYKVNPTFTALRYVRNLRRRQEGPKLIKGKVKTLTEFNTDDFVDVKDFQDLVSKVKTNEKFNEVTIEEAFTREDDFGKAIAKSVLHRDAKRESKDHKNFVKKQIVQKKYFKFEVESNLLTYAAKQQIRYLNQLNPEEWTPETISQCFPITVQGVKKLLKSNFELRTPEKIKEHDTEVEKRWEILKSGQHSDSITFYTQRMWDEGKIIKENYRGHPNFPNTSNKEKKTIKEEKKVIGEYSAIIQQYIDYKKEKDAKNKLPCTSSELQVKNDSKNSLNYKKSKKSAAMFNMKNYYIDDEKEVKNVDMFASKRALKFRFAEETDIPHNQFKQNLKEEISHKNELDSEYDKWIQKQSTVDDKPQIPVKSANLKEVFTKVPKFSKDTIKLKGENSKNGEQFYIYDDKHGYQYPAGKNVKRKITIPAKLRKEGNMYKIGQCVYDEDGELLYKIPQ</sequence>
<proteinExistence type="predicted"/>
<reference evidence="1" key="1">
    <citation type="submission" date="2020-08" db="EMBL/GenBank/DDBJ databases">
        <title>Multicomponent nature underlies the extraordinary mechanical properties of spider dragline silk.</title>
        <authorList>
            <person name="Kono N."/>
            <person name="Nakamura H."/>
            <person name="Mori M."/>
            <person name="Yoshida Y."/>
            <person name="Ohtoshi R."/>
            <person name="Malay A.D."/>
            <person name="Moran D.A.P."/>
            <person name="Tomita M."/>
            <person name="Numata K."/>
            <person name="Arakawa K."/>
        </authorList>
    </citation>
    <scope>NUCLEOTIDE SEQUENCE</scope>
</reference>